<dbReference type="InterPro" id="IPR018062">
    <property type="entry name" value="HTH_AraC-typ_CS"/>
</dbReference>
<dbReference type="SUPFAM" id="SSF55136">
    <property type="entry name" value="Probable bacterial effector-binding domain"/>
    <property type="match status" value="1"/>
</dbReference>
<evidence type="ECO:0000256" key="2">
    <source>
        <dbReference type="ARBA" id="ARBA00023125"/>
    </source>
</evidence>
<dbReference type="PANTHER" id="PTHR47504">
    <property type="entry name" value="RIGHT ORIGIN-BINDING PROTEIN"/>
    <property type="match status" value="1"/>
</dbReference>
<dbReference type="SMART" id="SM00342">
    <property type="entry name" value="HTH_ARAC"/>
    <property type="match status" value="1"/>
</dbReference>
<gene>
    <name evidence="5" type="ORF">IO98_10625</name>
</gene>
<sequence length="305" mass="34626">MHAWEAIQKSLDYIEIHTTEEISIETLADIAGLSPYYFQRLFKRLVKRSVFEYVKLRRLAQSVESLKDHKRIADVAAEYGFSSHANFTRAFKEAYNIKPDEYRVKSIPLNQMNKPDLQLNYILIDENVPLIADGIVMEITRKQLIHPETYYGLTTKVLISNQIPVGEATGIDTPFILWERFHQMKPEIKGLIPNGIELGASMMGDMENGTFTYFAGASVDGEVPAANGMTVWELPEAEYIICSIEAETFAELATIALNKAMTYLISTWLPSRRLTIRPFSAEKYYPAASDGFSMEIWVIPVPLPD</sequence>
<dbReference type="Proteomes" id="UP000028525">
    <property type="component" value="Unassembled WGS sequence"/>
</dbReference>
<dbReference type="RefSeq" id="WP_038280789.1">
    <property type="nucleotide sequence ID" value="NZ_JPME01000012.1"/>
</dbReference>
<dbReference type="PROSITE" id="PS01124">
    <property type="entry name" value="HTH_ARAC_FAMILY_2"/>
    <property type="match status" value="1"/>
</dbReference>
<keyword evidence="6" id="KW-1185">Reference proteome</keyword>
<dbReference type="EMBL" id="JPME01000012">
    <property type="protein sequence ID" value="KEZ90380.1"/>
    <property type="molecule type" value="Genomic_DNA"/>
</dbReference>
<name>A0A084JN46_9FIRM</name>
<dbReference type="GO" id="GO:0043565">
    <property type="term" value="F:sequence-specific DNA binding"/>
    <property type="evidence" value="ECO:0007669"/>
    <property type="project" value="InterPro"/>
</dbReference>
<organism evidence="5 6">
    <name type="scientific">Lacrimispora celerecrescens</name>
    <dbReference type="NCBI Taxonomy" id="29354"/>
    <lineage>
        <taxon>Bacteria</taxon>
        <taxon>Bacillati</taxon>
        <taxon>Bacillota</taxon>
        <taxon>Clostridia</taxon>
        <taxon>Lachnospirales</taxon>
        <taxon>Lachnospiraceae</taxon>
        <taxon>Lacrimispora</taxon>
    </lineage>
</organism>
<feature type="domain" description="HTH araC/xylS-type" evidence="4">
    <location>
        <begin position="8"/>
        <end position="105"/>
    </location>
</feature>
<keyword evidence="3" id="KW-0804">Transcription</keyword>
<dbReference type="InterPro" id="IPR029441">
    <property type="entry name" value="Cass2"/>
</dbReference>
<reference evidence="5 6" key="1">
    <citation type="submission" date="2014-07" db="EMBL/GenBank/DDBJ databases">
        <title>Draft genome of Clostridium celerecrescens 152B isolated from sediments associated with methane hydrate from Krishna Godavari basin.</title>
        <authorList>
            <person name="Honkalas V.S."/>
            <person name="Dabir A.P."/>
            <person name="Arora P."/>
            <person name="Dhakephalkar P.K."/>
        </authorList>
    </citation>
    <scope>NUCLEOTIDE SEQUENCE [LARGE SCALE GENOMIC DNA]</scope>
    <source>
        <strain evidence="5 6">152B</strain>
    </source>
</reference>
<dbReference type="PRINTS" id="PR00032">
    <property type="entry name" value="HTHARAC"/>
</dbReference>
<proteinExistence type="predicted"/>
<protein>
    <submittedName>
        <fullName evidence="5">AraC family transcriptional regulator</fullName>
    </submittedName>
</protein>
<evidence type="ECO:0000313" key="5">
    <source>
        <dbReference type="EMBL" id="KEZ90380.1"/>
    </source>
</evidence>
<dbReference type="Pfam" id="PF12833">
    <property type="entry name" value="HTH_18"/>
    <property type="match status" value="1"/>
</dbReference>
<accession>A0A084JN46</accession>
<dbReference type="InterPro" id="IPR011256">
    <property type="entry name" value="Reg_factor_effector_dom_sf"/>
</dbReference>
<comment type="caution">
    <text evidence="5">The sequence shown here is derived from an EMBL/GenBank/DDBJ whole genome shotgun (WGS) entry which is preliminary data.</text>
</comment>
<dbReference type="InterPro" id="IPR018060">
    <property type="entry name" value="HTH_AraC"/>
</dbReference>
<dbReference type="SUPFAM" id="SSF46689">
    <property type="entry name" value="Homeodomain-like"/>
    <property type="match status" value="2"/>
</dbReference>
<keyword evidence="1" id="KW-0805">Transcription regulation</keyword>
<evidence type="ECO:0000256" key="3">
    <source>
        <dbReference type="ARBA" id="ARBA00023163"/>
    </source>
</evidence>
<dbReference type="Gene3D" id="1.10.10.60">
    <property type="entry name" value="Homeodomain-like"/>
    <property type="match status" value="2"/>
</dbReference>
<dbReference type="OrthoDB" id="9801308at2"/>
<dbReference type="InterPro" id="IPR009057">
    <property type="entry name" value="Homeodomain-like_sf"/>
</dbReference>
<evidence type="ECO:0000259" key="4">
    <source>
        <dbReference type="PROSITE" id="PS01124"/>
    </source>
</evidence>
<dbReference type="InterPro" id="IPR020449">
    <property type="entry name" value="Tscrpt_reg_AraC-type_HTH"/>
</dbReference>
<dbReference type="STRING" id="29354.IO98_10625"/>
<dbReference type="GO" id="GO:0003700">
    <property type="term" value="F:DNA-binding transcription factor activity"/>
    <property type="evidence" value="ECO:0007669"/>
    <property type="project" value="InterPro"/>
</dbReference>
<evidence type="ECO:0000256" key="1">
    <source>
        <dbReference type="ARBA" id="ARBA00023015"/>
    </source>
</evidence>
<dbReference type="Pfam" id="PF14526">
    <property type="entry name" value="Cass2"/>
    <property type="match status" value="1"/>
</dbReference>
<keyword evidence="2" id="KW-0238">DNA-binding</keyword>
<dbReference type="PANTHER" id="PTHR47504:SF5">
    <property type="entry name" value="RIGHT ORIGIN-BINDING PROTEIN"/>
    <property type="match status" value="1"/>
</dbReference>
<dbReference type="AlphaFoldDB" id="A0A084JN46"/>
<evidence type="ECO:0000313" key="6">
    <source>
        <dbReference type="Proteomes" id="UP000028525"/>
    </source>
</evidence>
<dbReference type="Gene3D" id="3.20.80.10">
    <property type="entry name" value="Regulatory factor, effector binding domain"/>
    <property type="match status" value="1"/>
</dbReference>
<dbReference type="InterPro" id="IPR050959">
    <property type="entry name" value="MarA-like"/>
</dbReference>
<dbReference type="PROSITE" id="PS00041">
    <property type="entry name" value="HTH_ARAC_FAMILY_1"/>
    <property type="match status" value="1"/>
</dbReference>